<evidence type="ECO:0000256" key="1">
    <source>
        <dbReference type="ARBA" id="ARBA00023015"/>
    </source>
</evidence>
<proteinExistence type="predicted"/>
<feature type="region of interest" description="Disordered" evidence="4">
    <location>
        <begin position="368"/>
        <end position="396"/>
    </location>
</feature>
<dbReference type="EMBL" id="OZ019902">
    <property type="protein sequence ID" value="CAK9194865.1"/>
    <property type="molecule type" value="Genomic_DNA"/>
</dbReference>
<dbReference type="PANTHER" id="PTHR16088:SF3">
    <property type="entry name" value="GON-4-LIKE PROTEIN"/>
    <property type="match status" value="1"/>
</dbReference>
<feature type="compositionally biased region" description="Acidic residues" evidence="4">
    <location>
        <begin position="203"/>
        <end position="215"/>
    </location>
</feature>
<sequence>MIREEQQEQEEECDAEDYVYTCACSSFLLKKKKKKKKKMQLSSSSSLGGKRDRSVREMETGSESYESGGEEGMEILEEEEEDKELDFRKLCLQEGWMADDGEEEEEEEHELQGSQLAVARASVETTTIPAWKEEELGVGGLEEACVTSSFSSSLPPPLEKGGREKKILGKSLQRKNECIEERSLQMLDSMSRPPPHPPPAAAADDDGDDDDDDNGSAEMIEISPEKCTQLQVDHKGCRHDTMETEVLDMLTVDAEKETAAAAVMDVVVSLPAHDIKKKSNSSAIGKEEEEDHFQQFGNTNSLAEEEAREVSLQQDVHDPTSANEYPANCNRVAVTEVKKVPKVVELSTSCSPCIPIVDDDCTAAANAVAGKDESHKEENLQQQRRRRRKKDGNVEEERVVEGAEVIVHHAQQCDNNELLKNHHRGGVVAEEDAFLMDNRMGCCCLDAEAESEHNRAENEGGAIRAAALVADDGDEKDYGGGGALSSSSSLLYNSASFGNTCRDTGVVVAEEEDIKQEMEEEACNGEEDGDRGIDIKSQKRNYVGEAEAKQKQQQVCNLQNELLQEGIMLAECPPPTPLPPCAGGGGGCLGDVQQSDHCASVAKQNQSVTQATSRARCVDAKLQQPPAVGFTAHQLGQLYSLMHEHVQLLIQVFALSILEPAQQQTAIETHHMLVDLMQSRDWMLMWKKTAFPDFCFGLPFIHPSVVVDNSNNSSSMCDPSLATKNPHSQVVAAVVKLSEPTTPDSVTSEIRNTHLQTDNIPDLLRSSNSQEKMLPLEAASQTEHRSSIPCPSVSNAASVFPNSPSEWVPKTCGSVRTLLDVAPLHLVNEFLTDIAQVVQNYRQQHVESGAYHAECERDTLFPSVKLQADHDLVAEGGSSSKRKQSVALVPKGISKSVQRFLPLFNKGLFPNKPPPATTANRMLFTDAEDELLAMGMITYNTDWLAIQRRFLPSKSVHQIFVRQKNRSCARSPENPIKAVRRMKSAPFTAEEKECIEEALIVYKYDWARIWQFCVPHRDPVALPRQWRVALGTQKLYESHEMNEEKRQAYETGRHLNTLTPSPRDEMPSSSMWVNDLIQGPVECTGDGDTNDTEDKEAHILTAFFAEWKPRSPLAWLAEGRPCMPEPSGALSSSSTIVSKTEDHMKGGHVPALPVLLPLPIPVAPMPPPTYPYSPYAPPIHTFPSQQQAKKWLVKLAPGLPSLKLPPTVQVLSQSKGGEHPKTVTRLGCSRVGAGSQANLPGPQGIELTGSDAIPPIKPSTVLPPASSSRKASVQEEVVLGKRIKCDWQLPNPDLAPKRKCVENHAASINNQIAIQHKQASASVRQQQQQPPPRSHPVVSQQQTAGRRNLKTLLMKPASSSSPATRGRRTMPFPIATPPSDDIKVLAGPAPLHYQSPHFHPFFGAPPPTPIVVSKFFPANLPPPCTNSPTPSMVLHRTGTNNRPAAPTASKNGQQHASI</sequence>
<evidence type="ECO:0000313" key="5">
    <source>
        <dbReference type="EMBL" id="CAK9194865.1"/>
    </source>
</evidence>
<feature type="region of interest" description="Disordered" evidence="4">
    <location>
        <begin position="148"/>
        <end position="224"/>
    </location>
</feature>
<feature type="compositionally biased region" description="Basic and acidic residues" evidence="4">
    <location>
        <begin position="174"/>
        <end position="183"/>
    </location>
</feature>
<dbReference type="PANTHER" id="PTHR16088">
    <property type="entry name" value="YY1 ASSOCIATED PROTEIN-RELATED"/>
    <property type="match status" value="1"/>
</dbReference>
<evidence type="ECO:0008006" key="7">
    <source>
        <dbReference type="Google" id="ProtNLM"/>
    </source>
</evidence>
<keyword evidence="1" id="KW-0805">Transcription regulation</keyword>
<feature type="compositionally biased region" description="Low complexity" evidence="4">
    <location>
        <begin position="1318"/>
        <end position="1328"/>
    </location>
</feature>
<keyword evidence="6" id="KW-1185">Reference proteome</keyword>
<feature type="region of interest" description="Disordered" evidence="4">
    <location>
        <begin position="1316"/>
        <end position="1378"/>
    </location>
</feature>
<gene>
    <name evidence="5" type="ORF">CSSPTR1EN2_LOCUS2739</name>
</gene>
<protein>
    <recommendedName>
        <fullName evidence="7">Myb-like domain-containing protein</fullName>
    </recommendedName>
</protein>
<evidence type="ECO:0000256" key="2">
    <source>
        <dbReference type="ARBA" id="ARBA00023163"/>
    </source>
</evidence>
<accession>A0ABP0TEX7</accession>
<name>A0ABP0TEX7_9BRYO</name>
<feature type="region of interest" description="Disordered" evidence="4">
    <location>
        <begin position="1427"/>
        <end position="1458"/>
    </location>
</feature>
<evidence type="ECO:0000256" key="4">
    <source>
        <dbReference type="SAM" id="MobiDB-lite"/>
    </source>
</evidence>
<feature type="compositionally biased region" description="Basic residues" evidence="4">
    <location>
        <begin position="30"/>
        <end position="39"/>
    </location>
</feature>
<keyword evidence="3" id="KW-0539">Nucleus</keyword>
<feature type="compositionally biased region" description="Polar residues" evidence="4">
    <location>
        <begin position="1437"/>
        <end position="1458"/>
    </location>
</feature>
<evidence type="ECO:0000313" key="6">
    <source>
        <dbReference type="Proteomes" id="UP001497512"/>
    </source>
</evidence>
<dbReference type="InterPro" id="IPR052435">
    <property type="entry name" value="YY1-Transcr_Regul"/>
</dbReference>
<evidence type="ECO:0000256" key="3">
    <source>
        <dbReference type="ARBA" id="ARBA00023242"/>
    </source>
</evidence>
<dbReference type="Proteomes" id="UP001497512">
    <property type="component" value="Chromosome 10"/>
</dbReference>
<feature type="compositionally biased region" description="Basic and acidic residues" evidence="4">
    <location>
        <begin position="370"/>
        <end position="379"/>
    </location>
</feature>
<reference evidence="5" key="1">
    <citation type="submission" date="2024-02" db="EMBL/GenBank/DDBJ databases">
        <authorList>
            <consortium name="ELIXIR-Norway"/>
            <consortium name="Elixir Norway"/>
        </authorList>
    </citation>
    <scope>NUCLEOTIDE SEQUENCE</scope>
</reference>
<feature type="compositionally biased region" description="Basic and acidic residues" evidence="4">
    <location>
        <begin position="49"/>
        <end position="59"/>
    </location>
</feature>
<keyword evidence="2" id="KW-0804">Transcription</keyword>
<organism evidence="5 6">
    <name type="scientific">Sphagnum troendelagicum</name>
    <dbReference type="NCBI Taxonomy" id="128251"/>
    <lineage>
        <taxon>Eukaryota</taxon>
        <taxon>Viridiplantae</taxon>
        <taxon>Streptophyta</taxon>
        <taxon>Embryophyta</taxon>
        <taxon>Bryophyta</taxon>
        <taxon>Sphagnophytina</taxon>
        <taxon>Sphagnopsida</taxon>
        <taxon>Sphagnales</taxon>
        <taxon>Sphagnaceae</taxon>
        <taxon>Sphagnum</taxon>
    </lineage>
</organism>
<feature type="region of interest" description="Disordered" evidence="4">
    <location>
        <begin position="30"/>
        <end position="73"/>
    </location>
</feature>